<dbReference type="GO" id="GO:0016920">
    <property type="term" value="F:pyroglutamyl-peptidase activity"/>
    <property type="evidence" value="ECO:0007669"/>
    <property type="project" value="InterPro"/>
</dbReference>
<dbReference type="InterPro" id="IPR036440">
    <property type="entry name" value="Peptidase_C15-like_sf"/>
</dbReference>
<evidence type="ECO:0000313" key="8">
    <source>
        <dbReference type="WBParaSite" id="TREG1_48070.2"/>
    </source>
</evidence>
<dbReference type="InterPro" id="IPR000816">
    <property type="entry name" value="Peptidase_C15"/>
</dbReference>
<dbReference type="PANTHER" id="PTHR23402:SF1">
    <property type="entry name" value="PYROGLUTAMYL-PEPTIDASE I"/>
    <property type="match status" value="1"/>
</dbReference>
<keyword evidence="6" id="KW-1185">Reference proteome</keyword>
<evidence type="ECO:0000256" key="3">
    <source>
        <dbReference type="ARBA" id="ARBA00022670"/>
    </source>
</evidence>
<evidence type="ECO:0000256" key="2">
    <source>
        <dbReference type="ARBA" id="ARBA00022490"/>
    </source>
</evidence>
<organism evidence="6 7">
    <name type="scientific">Trichobilharzia regenti</name>
    <name type="common">Nasal bird schistosome</name>
    <dbReference type="NCBI Taxonomy" id="157069"/>
    <lineage>
        <taxon>Eukaryota</taxon>
        <taxon>Metazoa</taxon>
        <taxon>Spiralia</taxon>
        <taxon>Lophotrochozoa</taxon>
        <taxon>Platyhelminthes</taxon>
        <taxon>Trematoda</taxon>
        <taxon>Digenea</taxon>
        <taxon>Strigeidida</taxon>
        <taxon>Schistosomatoidea</taxon>
        <taxon>Schistosomatidae</taxon>
        <taxon>Trichobilharzia</taxon>
    </lineage>
</organism>
<comment type="similarity">
    <text evidence="1">Belongs to the peptidase C15 family.</text>
</comment>
<reference evidence="7 8" key="2">
    <citation type="submission" date="2023-11" db="UniProtKB">
        <authorList>
            <consortium name="WormBaseParasite"/>
        </authorList>
    </citation>
    <scope>IDENTIFICATION</scope>
</reference>
<dbReference type="Pfam" id="PF01470">
    <property type="entry name" value="Peptidase_C15"/>
    <property type="match status" value="1"/>
</dbReference>
<reference evidence="6" key="1">
    <citation type="submission" date="2022-06" db="EMBL/GenBank/DDBJ databases">
        <authorList>
            <person name="Berger JAMES D."/>
            <person name="Berger JAMES D."/>
        </authorList>
    </citation>
    <scope>NUCLEOTIDE SEQUENCE [LARGE SCALE GENOMIC DNA]</scope>
</reference>
<dbReference type="InterPro" id="IPR016125">
    <property type="entry name" value="Peptidase_C15-like"/>
</dbReference>
<evidence type="ECO:0000313" key="7">
    <source>
        <dbReference type="WBParaSite" id="TREG1_48070.1"/>
    </source>
</evidence>
<evidence type="ECO:0000256" key="1">
    <source>
        <dbReference type="ARBA" id="ARBA00006641"/>
    </source>
</evidence>
<proteinExistence type="inferred from homology"/>
<dbReference type="PRINTS" id="PR00706">
    <property type="entry name" value="PYROGLUPTASE"/>
</dbReference>
<evidence type="ECO:0000256" key="5">
    <source>
        <dbReference type="ARBA" id="ARBA00022807"/>
    </source>
</evidence>
<keyword evidence="3" id="KW-0645">Protease</keyword>
<dbReference type="WBParaSite" id="TREG1_48070.2">
    <property type="protein sequence ID" value="TREG1_48070.2"/>
    <property type="gene ID" value="TREG1_48070"/>
</dbReference>
<evidence type="ECO:0000256" key="4">
    <source>
        <dbReference type="ARBA" id="ARBA00022801"/>
    </source>
</evidence>
<evidence type="ECO:0000313" key="6">
    <source>
        <dbReference type="Proteomes" id="UP000050795"/>
    </source>
</evidence>
<name>A0AA85JUR0_TRIRE</name>
<dbReference type="AlphaFoldDB" id="A0AA85JUR0"/>
<dbReference type="PANTHER" id="PTHR23402">
    <property type="entry name" value="PROTEASE FAMILY C15 PYROGLUTAMYL-PEPTIDASE I-RELATED"/>
    <property type="match status" value="1"/>
</dbReference>
<keyword evidence="4" id="KW-0378">Hydrolase</keyword>
<dbReference type="Proteomes" id="UP000050795">
    <property type="component" value="Unassembled WGS sequence"/>
</dbReference>
<sequence length="202" mass="22350">MRIVVTGFGLFGSHEENSSSLAVHQLKKIWDAKYSDACIPVELHTIENVPVAYGAVDEYITSIWKKNPDLVIHVGMHTNVTVPTLETQSYNHGYNKPDIDGTYCANDGCVSTHGKPVLQCEMDLNKLCEKLIENHISCSTSNNPGNFLCGYIYYKSLQLSADRVVFVHVPSLDKMSAEDIARSLLEIIRGLAALKGIVIPQK</sequence>
<accession>A0AA85JUR0</accession>
<dbReference type="SUPFAM" id="SSF53182">
    <property type="entry name" value="Pyrrolidone carboxyl peptidase (pyroglutamate aminopeptidase)"/>
    <property type="match status" value="1"/>
</dbReference>
<dbReference type="WBParaSite" id="TREG1_48070.1">
    <property type="protein sequence ID" value="TREG1_48070.1"/>
    <property type="gene ID" value="TREG1_48070"/>
</dbReference>
<dbReference type="GO" id="GO:0005829">
    <property type="term" value="C:cytosol"/>
    <property type="evidence" value="ECO:0007669"/>
    <property type="project" value="InterPro"/>
</dbReference>
<protein>
    <submittedName>
        <fullName evidence="7 8">Pyroglutamyl-peptidase 1</fullName>
    </submittedName>
</protein>
<dbReference type="Gene3D" id="3.40.630.20">
    <property type="entry name" value="Peptidase C15, pyroglutamyl peptidase I-like"/>
    <property type="match status" value="1"/>
</dbReference>
<dbReference type="GO" id="GO:0006508">
    <property type="term" value="P:proteolysis"/>
    <property type="evidence" value="ECO:0007669"/>
    <property type="project" value="UniProtKB-KW"/>
</dbReference>
<keyword evidence="2" id="KW-0963">Cytoplasm</keyword>
<keyword evidence="5" id="KW-0788">Thiol protease</keyword>